<evidence type="ECO:0000313" key="2">
    <source>
        <dbReference type="Proteomes" id="UP000005207"/>
    </source>
</evidence>
<keyword evidence="2" id="KW-1185">Reference proteome</keyword>
<protein>
    <submittedName>
        <fullName evidence="1">Uncharacterized protein</fullName>
    </submittedName>
</protein>
<reference evidence="1" key="2">
    <citation type="submission" date="2025-08" db="UniProtKB">
        <authorList>
            <consortium name="Ensembl"/>
        </authorList>
    </citation>
    <scope>IDENTIFICATION</scope>
</reference>
<sequence>MLNKWTTKEVVCLKETMAFKYRLFEPCDSLHFFTTCPNPESKCRKQRQNHRSLSLTIVLCLHPDGKNKNIRKPCHRYCLSVIWVSSLKKKVERTAVLGGYQHRTLAFHPNINTQEKTGAACDVVL</sequence>
<accession>A0A669CQG5</accession>
<proteinExistence type="predicted"/>
<dbReference type="Proteomes" id="UP000005207">
    <property type="component" value="Linkage group LG6"/>
</dbReference>
<name>A0A669CQG5_ORENI</name>
<dbReference type="InParanoid" id="A0A669CQG5"/>
<reference evidence="1" key="3">
    <citation type="submission" date="2025-09" db="UniProtKB">
        <authorList>
            <consortium name="Ensembl"/>
        </authorList>
    </citation>
    <scope>IDENTIFICATION</scope>
</reference>
<organism evidence="1 2">
    <name type="scientific">Oreochromis niloticus</name>
    <name type="common">Nile tilapia</name>
    <name type="synonym">Tilapia nilotica</name>
    <dbReference type="NCBI Taxonomy" id="8128"/>
    <lineage>
        <taxon>Eukaryota</taxon>
        <taxon>Metazoa</taxon>
        <taxon>Chordata</taxon>
        <taxon>Craniata</taxon>
        <taxon>Vertebrata</taxon>
        <taxon>Euteleostomi</taxon>
        <taxon>Actinopterygii</taxon>
        <taxon>Neopterygii</taxon>
        <taxon>Teleostei</taxon>
        <taxon>Neoteleostei</taxon>
        <taxon>Acanthomorphata</taxon>
        <taxon>Ovalentaria</taxon>
        <taxon>Cichlomorphae</taxon>
        <taxon>Cichliformes</taxon>
        <taxon>Cichlidae</taxon>
        <taxon>African cichlids</taxon>
        <taxon>Pseudocrenilabrinae</taxon>
        <taxon>Oreochromini</taxon>
        <taxon>Oreochromis</taxon>
    </lineage>
</organism>
<dbReference type="Ensembl" id="ENSONIT00000048750.1">
    <property type="protein sequence ID" value="ENSONIP00000049018.1"/>
    <property type="gene ID" value="ENSONIG00000035113.1"/>
</dbReference>
<dbReference type="AlphaFoldDB" id="A0A669CQG5"/>
<reference evidence="2" key="1">
    <citation type="submission" date="2012-01" db="EMBL/GenBank/DDBJ databases">
        <title>The Genome Sequence of Oreochromis niloticus (Nile Tilapia).</title>
        <authorList>
            <consortium name="Broad Institute Genome Assembly Team"/>
            <consortium name="Broad Institute Sequencing Platform"/>
            <person name="Di Palma F."/>
            <person name="Johnson J."/>
            <person name="Lander E.S."/>
            <person name="Lindblad-Toh K."/>
        </authorList>
    </citation>
    <scope>NUCLEOTIDE SEQUENCE [LARGE SCALE GENOMIC DNA]</scope>
</reference>
<evidence type="ECO:0000313" key="1">
    <source>
        <dbReference type="Ensembl" id="ENSONIP00000049018.1"/>
    </source>
</evidence>